<sequence>MVIIWRLYSRKTSSLLNEVCVFRTIQKRTGEYAYVQNRNKVILGYQSLLELPFL</sequence>
<dbReference type="AlphaFoldDB" id="A0A6N2WTP2"/>
<evidence type="ECO:0000313" key="1">
    <source>
        <dbReference type="EMBL" id="VYT45142.1"/>
    </source>
</evidence>
<dbReference type="EMBL" id="CACRTE010000035">
    <property type="protein sequence ID" value="VYT45142.1"/>
    <property type="molecule type" value="Genomic_DNA"/>
</dbReference>
<gene>
    <name evidence="1" type="ORF">CILFYP12_03499</name>
</gene>
<reference evidence="1" key="1">
    <citation type="submission" date="2019-11" db="EMBL/GenBank/DDBJ databases">
        <authorList>
            <person name="Feng L."/>
        </authorList>
    </citation>
    <scope>NUCLEOTIDE SEQUENCE</scope>
    <source>
        <strain evidence="1">CinnocuumLFYP12</strain>
    </source>
</reference>
<organism evidence="1">
    <name type="scientific">Clostridium innocuum</name>
    <dbReference type="NCBI Taxonomy" id="1522"/>
    <lineage>
        <taxon>Bacteria</taxon>
        <taxon>Bacillati</taxon>
        <taxon>Bacillota</taxon>
        <taxon>Clostridia</taxon>
        <taxon>Eubacteriales</taxon>
        <taxon>Clostridiaceae</taxon>
        <taxon>Clostridium</taxon>
    </lineage>
</organism>
<protein>
    <submittedName>
        <fullName evidence="1">Uncharacterized protein</fullName>
    </submittedName>
</protein>
<accession>A0A6N2WTP2</accession>
<proteinExistence type="predicted"/>
<name>A0A6N2WTP2_CLOIN</name>